<comment type="caution">
    <text evidence="1">The sequence shown here is derived from an EMBL/GenBank/DDBJ whole genome shotgun (WGS) entry which is preliminary data.</text>
</comment>
<organism evidence="1">
    <name type="scientific">marine sediment metagenome</name>
    <dbReference type="NCBI Taxonomy" id="412755"/>
    <lineage>
        <taxon>unclassified sequences</taxon>
        <taxon>metagenomes</taxon>
        <taxon>ecological metagenomes</taxon>
    </lineage>
</organism>
<evidence type="ECO:0000313" key="1">
    <source>
        <dbReference type="EMBL" id="GAH23085.1"/>
    </source>
</evidence>
<dbReference type="SUPFAM" id="SSF46785">
    <property type="entry name" value="Winged helix' DNA-binding domain"/>
    <property type="match status" value="1"/>
</dbReference>
<dbReference type="InterPro" id="IPR036390">
    <property type="entry name" value="WH_DNA-bd_sf"/>
</dbReference>
<dbReference type="AlphaFoldDB" id="X1ES09"/>
<reference evidence="1" key="1">
    <citation type="journal article" date="2014" name="Front. Microbiol.">
        <title>High frequency of phylogenetically diverse reductive dehalogenase-homologous genes in deep subseafloor sedimentary metagenomes.</title>
        <authorList>
            <person name="Kawai M."/>
            <person name="Futagami T."/>
            <person name="Toyoda A."/>
            <person name="Takaki Y."/>
            <person name="Nishi S."/>
            <person name="Hori S."/>
            <person name="Arai W."/>
            <person name="Tsubouchi T."/>
            <person name="Morono Y."/>
            <person name="Uchiyama I."/>
            <person name="Ito T."/>
            <person name="Fujiyama A."/>
            <person name="Inagaki F."/>
            <person name="Takami H."/>
        </authorList>
    </citation>
    <scope>NUCLEOTIDE SEQUENCE</scope>
    <source>
        <strain evidence="1">Expedition CK06-06</strain>
    </source>
</reference>
<evidence type="ECO:0008006" key="2">
    <source>
        <dbReference type="Google" id="ProtNLM"/>
    </source>
</evidence>
<accession>X1ES09</accession>
<name>X1ES09_9ZZZZ</name>
<dbReference type="EMBL" id="BARU01004713">
    <property type="protein sequence ID" value="GAH23085.1"/>
    <property type="molecule type" value="Genomic_DNA"/>
</dbReference>
<protein>
    <recommendedName>
        <fullName evidence="2">HTH arsR-type domain-containing protein</fullName>
    </recommendedName>
</protein>
<sequence length="85" mass="9711">MNKIDALKKVFKDTPNIKILEVLMTGKKFTGRSIQKSAHVGFYTAKKVLEGFEEIGLIHHWEIGKTHVYQIDEESEIIKLLEGAK</sequence>
<proteinExistence type="predicted"/>
<gene>
    <name evidence="1" type="ORF">S03H2_09328</name>
</gene>